<protein>
    <submittedName>
        <fullName evidence="1">Uncharacterized protein</fullName>
    </submittedName>
</protein>
<dbReference type="AlphaFoldDB" id="A0AA95HCM0"/>
<accession>A0AA95HCM0</accession>
<sequence length="98" mass="11604">MVFVLIISAALRYGDIDDEEDNSSFQEFYPHPVDIYEYLLNFVCEIENIITISYERDKSSFLSKCFPDNLTLKYNKAYQEIQRKITSYHMSDLQNPTN</sequence>
<reference evidence="1" key="1">
    <citation type="journal article" date="2023" name="Int. J. Mol. Sci.">
        <title>Metagenomics Revealed a New Genus 'Candidatus Thiocaldithrix dubininis' gen. nov., sp. nov. and a New Species 'Candidatus Thiothrix putei' sp. nov. in the Family Thiotrichaceae, Some Members of Which Have Traits of Both Na+- and H+-Motive Energetics.</title>
        <authorList>
            <person name="Ravin N.V."/>
            <person name="Muntyan M.S."/>
            <person name="Smolyakov D.D."/>
            <person name="Rudenko T.S."/>
            <person name="Beletsky A.V."/>
            <person name="Mardanov A.V."/>
            <person name="Grabovich M.Y."/>
        </authorList>
    </citation>
    <scope>NUCLEOTIDE SEQUENCE</scope>
    <source>
        <strain evidence="1">GKL-02</strain>
    </source>
</reference>
<dbReference type="EMBL" id="CP124756">
    <property type="protein sequence ID" value="WGZ94821.1"/>
    <property type="molecule type" value="Genomic_DNA"/>
</dbReference>
<organism evidence="1">
    <name type="scientific">Candidatus Thiothrix putei</name>
    <dbReference type="NCBI Taxonomy" id="3080811"/>
    <lineage>
        <taxon>Bacteria</taxon>
        <taxon>Pseudomonadati</taxon>
        <taxon>Pseudomonadota</taxon>
        <taxon>Gammaproteobacteria</taxon>
        <taxon>Thiotrichales</taxon>
        <taxon>Thiotrichaceae</taxon>
        <taxon>Thiothrix</taxon>
    </lineage>
</organism>
<reference evidence="1" key="2">
    <citation type="submission" date="2023-04" db="EMBL/GenBank/DDBJ databases">
        <authorList>
            <person name="Beletskiy A.V."/>
            <person name="Mardanov A.V."/>
            <person name="Ravin N.V."/>
        </authorList>
    </citation>
    <scope>NUCLEOTIDE SEQUENCE</scope>
    <source>
        <strain evidence="1">GKL-02</strain>
    </source>
</reference>
<name>A0AA95HCM0_9GAMM</name>
<dbReference type="Proteomes" id="UP001301326">
    <property type="component" value="Chromosome"/>
</dbReference>
<proteinExistence type="predicted"/>
<dbReference type="KEGG" id="tput:QJT81_02175"/>
<evidence type="ECO:0000313" key="1">
    <source>
        <dbReference type="EMBL" id="WGZ94821.1"/>
    </source>
</evidence>
<gene>
    <name evidence="1" type="ORF">QJT81_02175</name>
</gene>